<dbReference type="InterPro" id="IPR014433">
    <property type="entry name" value="CooC"/>
</dbReference>
<evidence type="ECO:0000313" key="4">
    <source>
        <dbReference type="EMBL" id="KKN02057.1"/>
    </source>
</evidence>
<sequence length="260" mass="28048">MKIAVTGKGGVGKTTITSTLSHLYAASGRKVLAVDADPDANLAAAFGLPDSEIEKIHPIADLPDLIAERTGAKPGSSGGVFRLNPRVDDIPEEVGYKLGNITLIVTGKSRKAATGCYCPENVLLRRLLRHLIVERDEVVILDMEAGIEHLTRGTTEAMDAFIVVVEPGQRSIQTAHTVKRLAGELGIQDVMVVANKVRGEADIEKIRQTISDGMRLLGSLSYNEGIIQSDMDALPPFENNPLLISEITLIKENLEQHIKA</sequence>
<dbReference type="Gene3D" id="3.40.50.300">
    <property type="entry name" value="P-loop containing nucleotide triphosphate hydrolases"/>
    <property type="match status" value="1"/>
</dbReference>
<comment type="caution">
    <text evidence="4">The sequence shown here is derived from an EMBL/GenBank/DDBJ whole genome shotgun (WGS) entry which is preliminary data.</text>
</comment>
<dbReference type="Pfam" id="PF01656">
    <property type="entry name" value="CbiA"/>
    <property type="match status" value="1"/>
</dbReference>
<dbReference type="GO" id="GO:0005524">
    <property type="term" value="F:ATP binding"/>
    <property type="evidence" value="ECO:0007669"/>
    <property type="project" value="UniProtKB-KW"/>
</dbReference>
<name>A0A0F9MRK6_9ZZZZ</name>
<dbReference type="PANTHER" id="PTHR43384:SF6">
    <property type="entry name" value="SEPTUM SITE-DETERMINING PROTEIN MIND HOMOLOG, CHLOROPLASTIC"/>
    <property type="match status" value="1"/>
</dbReference>
<dbReference type="PANTHER" id="PTHR43384">
    <property type="entry name" value="SEPTUM SITE-DETERMINING PROTEIN MIND HOMOLOG, CHLOROPLASTIC-RELATED"/>
    <property type="match status" value="1"/>
</dbReference>
<dbReference type="PIRSF" id="PIRSF005647">
    <property type="entry name" value="CooC"/>
    <property type="match status" value="1"/>
</dbReference>
<accession>A0A0F9MRK6</accession>
<dbReference type="GO" id="GO:0016887">
    <property type="term" value="F:ATP hydrolysis activity"/>
    <property type="evidence" value="ECO:0007669"/>
    <property type="project" value="TreeGrafter"/>
</dbReference>
<organism evidence="4">
    <name type="scientific">marine sediment metagenome</name>
    <dbReference type="NCBI Taxonomy" id="412755"/>
    <lineage>
        <taxon>unclassified sequences</taxon>
        <taxon>metagenomes</taxon>
        <taxon>ecological metagenomes</taxon>
    </lineage>
</organism>
<evidence type="ECO:0000259" key="3">
    <source>
        <dbReference type="Pfam" id="PF01656"/>
    </source>
</evidence>
<dbReference type="AlphaFoldDB" id="A0A0F9MRK6"/>
<keyword evidence="2" id="KW-0067">ATP-binding</keyword>
<evidence type="ECO:0000256" key="1">
    <source>
        <dbReference type="ARBA" id="ARBA00022741"/>
    </source>
</evidence>
<dbReference type="GO" id="GO:0051782">
    <property type="term" value="P:negative regulation of cell division"/>
    <property type="evidence" value="ECO:0007669"/>
    <property type="project" value="TreeGrafter"/>
</dbReference>
<dbReference type="InterPro" id="IPR050625">
    <property type="entry name" value="ParA/MinD_ATPase"/>
</dbReference>
<protein>
    <recommendedName>
        <fullName evidence="3">CobQ/CobB/MinD/ParA nucleotide binding domain-containing protein</fullName>
    </recommendedName>
</protein>
<keyword evidence="1" id="KW-0547">Nucleotide-binding</keyword>
<feature type="domain" description="CobQ/CobB/MinD/ParA nucleotide binding" evidence="3">
    <location>
        <begin position="4"/>
        <end position="233"/>
    </location>
</feature>
<reference evidence="4" key="1">
    <citation type="journal article" date="2015" name="Nature">
        <title>Complex archaea that bridge the gap between prokaryotes and eukaryotes.</title>
        <authorList>
            <person name="Spang A."/>
            <person name="Saw J.H."/>
            <person name="Jorgensen S.L."/>
            <person name="Zaremba-Niedzwiedzka K."/>
            <person name="Martijn J."/>
            <person name="Lind A.E."/>
            <person name="van Eijk R."/>
            <person name="Schleper C."/>
            <person name="Guy L."/>
            <person name="Ettema T.J."/>
        </authorList>
    </citation>
    <scope>NUCLEOTIDE SEQUENCE</scope>
</reference>
<evidence type="ECO:0000256" key="2">
    <source>
        <dbReference type="ARBA" id="ARBA00022840"/>
    </source>
</evidence>
<dbReference type="GO" id="GO:0009898">
    <property type="term" value="C:cytoplasmic side of plasma membrane"/>
    <property type="evidence" value="ECO:0007669"/>
    <property type="project" value="TreeGrafter"/>
</dbReference>
<proteinExistence type="predicted"/>
<dbReference type="EMBL" id="LAZR01005187">
    <property type="protein sequence ID" value="KKN02057.1"/>
    <property type="molecule type" value="Genomic_DNA"/>
</dbReference>
<dbReference type="InterPro" id="IPR027417">
    <property type="entry name" value="P-loop_NTPase"/>
</dbReference>
<dbReference type="SUPFAM" id="SSF52540">
    <property type="entry name" value="P-loop containing nucleoside triphosphate hydrolases"/>
    <property type="match status" value="1"/>
</dbReference>
<dbReference type="GO" id="GO:0005829">
    <property type="term" value="C:cytosol"/>
    <property type="evidence" value="ECO:0007669"/>
    <property type="project" value="TreeGrafter"/>
</dbReference>
<gene>
    <name evidence="4" type="ORF">LCGC14_1121590</name>
</gene>
<dbReference type="InterPro" id="IPR002586">
    <property type="entry name" value="CobQ/CobB/MinD/ParA_Nub-bd_dom"/>
</dbReference>